<name>A0AAD5S7G5_9FUNG</name>
<dbReference type="InterPro" id="IPR013126">
    <property type="entry name" value="Hsp_70_fam"/>
</dbReference>
<dbReference type="Gene3D" id="1.20.1270.10">
    <property type="match status" value="1"/>
</dbReference>
<reference evidence="4" key="1">
    <citation type="submission" date="2020-05" db="EMBL/GenBank/DDBJ databases">
        <title>Phylogenomic resolution of chytrid fungi.</title>
        <authorList>
            <person name="Stajich J.E."/>
            <person name="Amses K."/>
            <person name="Simmons R."/>
            <person name="Seto K."/>
            <person name="Myers J."/>
            <person name="Bonds A."/>
            <person name="Quandt C.A."/>
            <person name="Barry K."/>
            <person name="Liu P."/>
            <person name="Grigoriev I."/>
            <person name="Longcore J.E."/>
            <person name="James T.Y."/>
        </authorList>
    </citation>
    <scope>NUCLEOTIDE SEQUENCE</scope>
    <source>
        <strain evidence="4">JEL0318</strain>
    </source>
</reference>
<evidence type="ECO:0000256" key="2">
    <source>
        <dbReference type="ARBA" id="ARBA00022840"/>
    </source>
</evidence>
<accession>A0AAD5S7G5</accession>
<dbReference type="InterPro" id="IPR029048">
    <property type="entry name" value="HSP70_C_sf"/>
</dbReference>
<feature type="compositionally biased region" description="Polar residues" evidence="3">
    <location>
        <begin position="60"/>
        <end position="74"/>
    </location>
</feature>
<dbReference type="EMBL" id="JADGJD010000797">
    <property type="protein sequence ID" value="KAJ3048404.1"/>
    <property type="molecule type" value="Genomic_DNA"/>
</dbReference>
<dbReference type="SUPFAM" id="SSF100934">
    <property type="entry name" value="Heat shock protein 70kD (HSP70), C-terminal subdomain"/>
    <property type="match status" value="1"/>
</dbReference>
<organism evidence="4 5">
    <name type="scientific">Rhizophlyctis rosea</name>
    <dbReference type="NCBI Taxonomy" id="64517"/>
    <lineage>
        <taxon>Eukaryota</taxon>
        <taxon>Fungi</taxon>
        <taxon>Fungi incertae sedis</taxon>
        <taxon>Chytridiomycota</taxon>
        <taxon>Chytridiomycota incertae sedis</taxon>
        <taxon>Chytridiomycetes</taxon>
        <taxon>Rhizophlyctidales</taxon>
        <taxon>Rhizophlyctidaceae</taxon>
        <taxon>Rhizophlyctis</taxon>
    </lineage>
</organism>
<protein>
    <submittedName>
        <fullName evidence="4">Adenyl-nucleotide exchange factor sse1</fullName>
    </submittedName>
</protein>
<evidence type="ECO:0000256" key="3">
    <source>
        <dbReference type="SAM" id="MobiDB-lite"/>
    </source>
</evidence>
<proteinExistence type="predicted"/>
<gene>
    <name evidence="4" type="primary">SSE1_2</name>
    <name evidence="4" type="ORF">HK097_010559</name>
</gene>
<feature type="region of interest" description="Disordered" evidence="3">
    <location>
        <begin position="1"/>
        <end position="110"/>
    </location>
</feature>
<evidence type="ECO:0000313" key="4">
    <source>
        <dbReference type="EMBL" id="KAJ3048404.1"/>
    </source>
</evidence>
<feature type="region of interest" description="Disordered" evidence="3">
    <location>
        <begin position="456"/>
        <end position="476"/>
    </location>
</feature>
<feature type="region of interest" description="Disordered" evidence="3">
    <location>
        <begin position="562"/>
        <end position="585"/>
    </location>
</feature>
<dbReference type="GO" id="GO:0005829">
    <property type="term" value="C:cytosol"/>
    <property type="evidence" value="ECO:0007669"/>
    <property type="project" value="TreeGrafter"/>
</dbReference>
<keyword evidence="1" id="KW-0547">Nucleotide-binding</keyword>
<dbReference type="GO" id="GO:0005524">
    <property type="term" value="F:ATP binding"/>
    <property type="evidence" value="ECO:0007669"/>
    <property type="project" value="UniProtKB-KW"/>
</dbReference>
<sequence length="620" mass="68107">MNSDEEPARISYRTPVSTQPQIGDPEESDTASSSNAATPTGTAPSSPSSPEQSISTPITNVQTQQTEGIENGTTLAIYGETRNPKNADEEVETDDAAKNSESPTALEGKTKKVVKKHDLVIISNTYPVTLEQFATGDAEVDSADPRKALEKYVYDTRRRLESEFVAEADRSAFQMHLNETEAWLCREDGKIESKSVYLEKLADLKKVEDRIVKRYTEEEERASAEMILRRYINSVLEQTSDGVSLPYRYRDSRNNYSYVQSSQADRYSHIPKTDLREIVSLVRSKLVWLDDAIAKQNDNNKHIDRPVTSERILTERDLLEYMVKQISNRHKPKPKEEEPQKEEPQKEELELEKDKKKKAKVECKSINTASSAESSQQPFEPSSTSSTSEPTTPTPIILTNFRAGKDNLTFPTSIEAVELKNDMTATAGEVIGLEGGGEELGEVGYGTDWKDFGFETEGEGNVDEGWTAEKDSDESDMEVDEGEYVATPAGPAVVDKKYTGIKRDLWMLTDLDEPIGANGGTLDNIPVLQPDAWTSQLGIQHAGGSASSIVAATLGNTLSLGPSAFSTHRTKRRRSASVNSTSSVGGAFGPLEDASAAVLDDDDDGDFEGLGASLLEWPGH</sequence>
<evidence type="ECO:0000256" key="1">
    <source>
        <dbReference type="ARBA" id="ARBA00022741"/>
    </source>
</evidence>
<feature type="compositionally biased region" description="Low complexity" evidence="3">
    <location>
        <begin position="30"/>
        <end position="59"/>
    </location>
</feature>
<dbReference type="PANTHER" id="PTHR45639">
    <property type="entry name" value="HSC70CB, ISOFORM G-RELATED"/>
    <property type="match status" value="1"/>
</dbReference>
<evidence type="ECO:0000313" key="5">
    <source>
        <dbReference type="Proteomes" id="UP001212841"/>
    </source>
</evidence>
<dbReference type="GO" id="GO:0005634">
    <property type="term" value="C:nucleus"/>
    <property type="evidence" value="ECO:0007669"/>
    <property type="project" value="TreeGrafter"/>
</dbReference>
<dbReference type="AlphaFoldDB" id="A0AAD5S7G5"/>
<comment type="caution">
    <text evidence="4">The sequence shown here is derived from an EMBL/GenBank/DDBJ whole genome shotgun (WGS) entry which is preliminary data.</text>
</comment>
<dbReference type="GO" id="GO:0140662">
    <property type="term" value="F:ATP-dependent protein folding chaperone"/>
    <property type="evidence" value="ECO:0007669"/>
    <property type="project" value="InterPro"/>
</dbReference>
<dbReference type="PANTHER" id="PTHR45639:SF4">
    <property type="entry name" value="HSC70CB, ISOFORM G"/>
    <property type="match status" value="1"/>
</dbReference>
<keyword evidence="2" id="KW-0067">ATP-binding</keyword>
<feature type="compositionally biased region" description="Basic and acidic residues" evidence="3">
    <location>
        <begin position="334"/>
        <end position="354"/>
    </location>
</feature>
<keyword evidence="5" id="KW-1185">Reference proteome</keyword>
<dbReference type="Proteomes" id="UP001212841">
    <property type="component" value="Unassembled WGS sequence"/>
</dbReference>
<feature type="compositionally biased region" description="Low complexity" evidence="3">
    <location>
        <begin position="369"/>
        <end position="395"/>
    </location>
</feature>
<feature type="region of interest" description="Disordered" evidence="3">
    <location>
        <begin position="327"/>
        <end position="397"/>
    </location>
</feature>